<name>A0ABW6T747_9ACTN</name>
<evidence type="ECO:0000259" key="5">
    <source>
        <dbReference type="Pfam" id="PF01494"/>
    </source>
</evidence>
<evidence type="ECO:0000313" key="7">
    <source>
        <dbReference type="Proteomes" id="UP001602013"/>
    </source>
</evidence>
<dbReference type="Pfam" id="PF01494">
    <property type="entry name" value="FAD_binding_3"/>
    <property type="match status" value="1"/>
</dbReference>
<keyword evidence="2" id="KW-0274">FAD</keyword>
<evidence type="ECO:0000256" key="2">
    <source>
        <dbReference type="ARBA" id="ARBA00022827"/>
    </source>
</evidence>
<dbReference type="RefSeq" id="WP_387418374.1">
    <property type="nucleotide sequence ID" value="NZ_JBIASD010000075.1"/>
</dbReference>
<gene>
    <name evidence="6" type="ORF">ACFYXI_42640</name>
</gene>
<dbReference type="Proteomes" id="UP001602013">
    <property type="component" value="Unassembled WGS sequence"/>
</dbReference>
<evidence type="ECO:0000256" key="3">
    <source>
        <dbReference type="ARBA" id="ARBA00023002"/>
    </source>
</evidence>
<keyword evidence="7" id="KW-1185">Reference proteome</keyword>
<dbReference type="PANTHER" id="PTHR47178:SF6">
    <property type="entry name" value="FAD-BINDING DOMAIN-CONTAINING PROTEIN"/>
    <property type="match status" value="1"/>
</dbReference>
<dbReference type="PANTHER" id="PTHR47178">
    <property type="entry name" value="MONOOXYGENASE, FAD-BINDING"/>
    <property type="match status" value="1"/>
</dbReference>
<evidence type="ECO:0000256" key="4">
    <source>
        <dbReference type="ARBA" id="ARBA00023033"/>
    </source>
</evidence>
<keyword evidence="4" id="KW-0503">Monooxygenase</keyword>
<feature type="domain" description="FAD-binding" evidence="5">
    <location>
        <begin position="96"/>
        <end position="192"/>
    </location>
</feature>
<reference evidence="6 7" key="1">
    <citation type="submission" date="2024-10" db="EMBL/GenBank/DDBJ databases">
        <title>The Natural Products Discovery Center: Release of the First 8490 Sequenced Strains for Exploring Actinobacteria Biosynthetic Diversity.</title>
        <authorList>
            <person name="Kalkreuter E."/>
            <person name="Kautsar S.A."/>
            <person name="Yang D."/>
            <person name="Bader C.D."/>
            <person name="Teijaro C.N."/>
            <person name="Fluegel L."/>
            <person name="Davis C.M."/>
            <person name="Simpson J.R."/>
            <person name="Lauterbach L."/>
            <person name="Steele A.D."/>
            <person name="Gui C."/>
            <person name="Meng S."/>
            <person name="Li G."/>
            <person name="Viehrig K."/>
            <person name="Ye F."/>
            <person name="Su P."/>
            <person name="Kiefer A.F."/>
            <person name="Nichols A."/>
            <person name="Cepeda A.J."/>
            <person name="Yan W."/>
            <person name="Fan B."/>
            <person name="Jiang Y."/>
            <person name="Adhikari A."/>
            <person name="Zheng C.-J."/>
            <person name="Schuster L."/>
            <person name="Cowan T.M."/>
            <person name="Smanski M.J."/>
            <person name="Chevrette M.G."/>
            <person name="De Carvalho L.P.S."/>
            <person name="Shen B."/>
        </authorList>
    </citation>
    <scope>NUCLEOTIDE SEQUENCE [LARGE SCALE GENOMIC DNA]</scope>
    <source>
        <strain evidence="6 7">NPDC002173</strain>
    </source>
</reference>
<keyword evidence="3" id="KW-0560">Oxidoreductase</keyword>
<evidence type="ECO:0000256" key="1">
    <source>
        <dbReference type="ARBA" id="ARBA00022630"/>
    </source>
</evidence>
<comment type="caution">
    <text evidence="6">The sequence shown here is derived from an EMBL/GenBank/DDBJ whole genome shotgun (WGS) entry which is preliminary data.</text>
</comment>
<organism evidence="6 7">
    <name type="scientific">Microtetraspora malaysiensis</name>
    <dbReference type="NCBI Taxonomy" id="161358"/>
    <lineage>
        <taxon>Bacteria</taxon>
        <taxon>Bacillati</taxon>
        <taxon>Actinomycetota</taxon>
        <taxon>Actinomycetes</taxon>
        <taxon>Streptosporangiales</taxon>
        <taxon>Streptosporangiaceae</taxon>
        <taxon>Microtetraspora</taxon>
    </lineage>
</organism>
<dbReference type="EMBL" id="JBIASD010000075">
    <property type="protein sequence ID" value="MFF3672212.1"/>
    <property type="molecule type" value="Genomic_DNA"/>
</dbReference>
<sequence>MDLGVRLIFGTTPLTDEVAAITPAESLDGFSTIVGSGGRFMPLAGHRFRRDPCAAAAELGLGLEFSDTRGYVMWVLGTPDDVSGLDGAGLRDAVQERVADWHPQLGEIIRRVDPATVRTASMRTSQPVEPWPSGPVTLVGDAIHCMVPAGIGAAVALRDAALLTRRLTEARDRGLPLVEAVHAYESEMLRYGFEVVAAAAKQAGLATT</sequence>
<evidence type="ECO:0000313" key="6">
    <source>
        <dbReference type="EMBL" id="MFF3672212.1"/>
    </source>
</evidence>
<proteinExistence type="predicted"/>
<dbReference type="Gene3D" id="3.50.50.60">
    <property type="entry name" value="FAD/NAD(P)-binding domain"/>
    <property type="match status" value="1"/>
</dbReference>
<dbReference type="SUPFAM" id="SSF51905">
    <property type="entry name" value="FAD/NAD(P)-binding domain"/>
    <property type="match status" value="1"/>
</dbReference>
<dbReference type="InterPro" id="IPR036188">
    <property type="entry name" value="FAD/NAD-bd_sf"/>
</dbReference>
<keyword evidence="1" id="KW-0285">Flavoprotein</keyword>
<protein>
    <submittedName>
        <fullName evidence="6">FAD-dependent oxidoreductase</fullName>
    </submittedName>
</protein>
<accession>A0ABW6T747</accession>
<dbReference type="InterPro" id="IPR002938">
    <property type="entry name" value="FAD-bd"/>
</dbReference>